<comment type="similarity">
    <text evidence="2">Belongs to the class-I pyridoxal-phosphate-dependent aminotransferase family.</text>
</comment>
<dbReference type="Gene3D" id="3.40.640.10">
    <property type="entry name" value="Type I PLP-dependent aspartate aminotransferase-like (Major domain)"/>
    <property type="match status" value="1"/>
</dbReference>
<comment type="caution">
    <text evidence="7">The sequence shown here is derived from an EMBL/GenBank/DDBJ whole genome shotgun (WGS) entry which is preliminary data.</text>
</comment>
<keyword evidence="8" id="KW-1185">Reference proteome</keyword>
<dbReference type="GO" id="GO:0004069">
    <property type="term" value="F:L-aspartate:2-oxoglutarate aminotransferase activity"/>
    <property type="evidence" value="ECO:0007669"/>
    <property type="project" value="UniProtKB-EC"/>
</dbReference>
<feature type="domain" description="Aminotransferase class I/classII large" evidence="6">
    <location>
        <begin position="33"/>
        <end position="386"/>
    </location>
</feature>
<evidence type="ECO:0000256" key="5">
    <source>
        <dbReference type="ARBA" id="ARBA00022898"/>
    </source>
</evidence>
<dbReference type="Pfam" id="PF00155">
    <property type="entry name" value="Aminotran_1_2"/>
    <property type="match status" value="1"/>
</dbReference>
<evidence type="ECO:0000313" key="7">
    <source>
        <dbReference type="EMBL" id="MBB4034545.1"/>
    </source>
</evidence>
<evidence type="ECO:0000256" key="1">
    <source>
        <dbReference type="ARBA" id="ARBA00001933"/>
    </source>
</evidence>
<keyword evidence="3 7" id="KW-0032">Aminotransferase</keyword>
<dbReference type="InterPro" id="IPR015421">
    <property type="entry name" value="PyrdxlP-dep_Trfase_major"/>
</dbReference>
<dbReference type="AlphaFoldDB" id="A0A840CNH3"/>
<keyword evidence="4 7" id="KW-0808">Transferase</keyword>
<dbReference type="EMBL" id="JACIEP010000002">
    <property type="protein sequence ID" value="MBB4034545.1"/>
    <property type="molecule type" value="Genomic_DNA"/>
</dbReference>
<evidence type="ECO:0000259" key="6">
    <source>
        <dbReference type="Pfam" id="PF00155"/>
    </source>
</evidence>
<keyword evidence="5" id="KW-0663">Pyridoxal phosphate</keyword>
<dbReference type="GO" id="GO:0030170">
    <property type="term" value="F:pyridoxal phosphate binding"/>
    <property type="evidence" value="ECO:0007669"/>
    <property type="project" value="InterPro"/>
</dbReference>
<gene>
    <name evidence="7" type="ORF">GGR21_000432</name>
</gene>
<evidence type="ECO:0000313" key="8">
    <source>
        <dbReference type="Proteomes" id="UP000555103"/>
    </source>
</evidence>
<proteinExistence type="inferred from homology"/>
<reference evidence="7 8" key="1">
    <citation type="submission" date="2020-08" db="EMBL/GenBank/DDBJ databases">
        <title>Genomic Encyclopedia of Type Strains, Phase IV (KMG-IV): sequencing the most valuable type-strain genomes for metagenomic binning, comparative biology and taxonomic classification.</title>
        <authorList>
            <person name="Goeker M."/>
        </authorList>
    </citation>
    <scope>NUCLEOTIDE SEQUENCE [LARGE SCALE GENOMIC DNA]</scope>
    <source>
        <strain evidence="7 8">DSM 104969</strain>
    </source>
</reference>
<dbReference type="InterPro" id="IPR015422">
    <property type="entry name" value="PyrdxlP-dep_Trfase_small"/>
</dbReference>
<dbReference type="PANTHER" id="PTHR46383:SF2">
    <property type="entry name" value="AMINOTRANSFERASE"/>
    <property type="match status" value="1"/>
</dbReference>
<dbReference type="EC" id="2.6.1.1" evidence="7"/>
<evidence type="ECO:0000256" key="2">
    <source>
        <dbReference type="ARBA" id="ARBA00007441"/>
    </source>
</evidence>
<dbReference type="InterPro" id="IPR004839">
    <property type="entry name" value="Aminotransferase_I/II_large"/>
</dbReference>
<evidence type="ECO:0000256" key="3">
    <source>
        <dbReference type="ARBA" id="ARBA00022576"/>
    </source>
</evidence>
<dbReference type="GO" id="GO:0006520">
    <property type="term" value="P:amino acid metabolic process"/>
    <property type="evidence" value="ECO:0007669"/>
    <property type="project" value="InterPro"/>
</dbReference>
<comment type="cofactor">
    <cofactor evidence="1">
        <name>pyridoxal 5'-phosphate</name>
        <dbReference type="ChEBI" id="CHEBI:597326"/>
    </cofactor>
</comment>
<name>A0A840CNH3_9BACT</name>
<dbReference type="CDD" id="cd00609">
    <property type="entry name" value="AAT_like"/>
    <property type="match status" value="1"/>
</dbReference>
<dbReference type="RefSeq" id="WP_183305507.1">
    <property type="nucleotide sequence ID" value="NZ_JACIEP010000002.1"/>
</dbReference>
<dbReference type="InterPro" id="IPR015424">
    <property type="entry name" value="PyrdxlP-dep_Trfase"/>
</dbReference>
<organism evidence="7 8">
    <name type="scientific">Dysgonomonas hofstadii</name>
    <dbReference type="NCBI Taxonomy" id="637886"/>
    <lineage>
        <taxon>Bacteria</taxon>
        <taxon>Pseudomonadati</taxon>
        <taxon>Bacteroidota</taxon>
        <taxon>Bacteroidia</taxon>
        <taxon>Bacteroidales</taxon>
        <taxon>Dysgonomonadaceae</taxon>
        <taxon>Dysgonomonas</taxon>
    </lineage>
</organism>
<evidence type="ECO:0000256" key="4">
    <source>
        <dbReference type="ARBA" id="ARBA00022679"/>
    </source>
</evidence>
<dbReference type="NCBIfam" id="NF005744">
    <property type="entry name" value="PRK07568.1"/>
    <property type="match status" value="1"/>
</dbReference>
<dbReference type="PANTHER" id="PTHR46383">
    <property type="entry name" value="ASPARTATE AMINOTRANSFERASE"/>
    <property type="match status" value="1"/>
</dbReference>
<dbReference type="SUPFAM" id="SSF53383">
    <property type="entry name" value="PLP-dependent transferases"/>
    <property type="match status" value="1"/>
</dbReference>
<dbReference type="Gene3D" id="3.90.1150.10">
    <property type="entry name" value="Aspartate Aminotransferase, domain 1"/>
    <property type="match status" value="1"/>
</dbReference>
<protein>
    <submittedName>
        <fullName evidence="7">Aspartate aminotransferase</fullName>
        <ecNumber evidence="7">2.6.1.1</ecNumber>
    </submittedName>
</protein>
<dbReference type="Proteomes" id="UP000555103">
    <property type="component" value="Unassembled WGS sequence"/>
</dbReference>
<sequence length="397" mass="44538">MPHISQRGLEMPNSPIRKLAPLSDSAKARGLKVYHLNIGQPDLPTPEEALNAIRNIDRKILEYSPSDGYRSYREKLVGYYAKFKINVSADDIIITTGGSEAVLFAFLACLNPGDEIIVPEPAYANYMAFAVSAGAVIKTVSSSIEEGFALPPVEKFEELINERTKGIMICNPNNPTGYLYSRAEMNQIKHLVQKYDLYLFSDEVYREFIYTNSPYISACHLVGIEENVVLIDSVSKRYSECGIRIGALITKNKELRKTLMKFCQARLSPPLIGQIAAEASLEASPDYLQDTYDEYVERRKFLIDRLNRILGVYSPIPMGAFYTVARLPVDDSDKFCAWCLSDFEYEGQTVFMAPASGFYTTPGLGKNEVRIAYVLNKEDLGNALTVLEKALETYNKL</sequence>
<accession>A0A840CNH3</accession>
<dbReference type="InterPro" id="IPR050596">
    <property type="entry name" value="AspAT/PAT-like"/>
</dbReference>